<dbReference type="EMBL" id="WSGM01000272">
    <property type="protein sequence ID" value="KAE9723438.1"/>
    <property type="molecule type" value="Genomic_DNA"/>
</dbReference>
<feature type="non-terminal residue" evidence="1">
    <location>
        <position position="1"/>
    </location>
</feature>
<evidence type="ECO:0000313" key="2">
    <source>
        <dbReference type="Proteomes" id="UP000437875"/>
    </source>
</evidence>
<reference evidence="1 2" key="1">
    <citation type="submission" date="2019-10" db="EMBL/GenBank/DDBJ databases">
        <title>Antimicrobial-resistant enteric bacteria are widely distributed amongst people, animals and the environment in northern Tanzania.</title>
        <authorList>
            <person name="Subbiah M."/>
            <person name="Call D.R."/>
        </authorList>
    </citation>
    <scope>NUCLEOTIDE SEQUENCE [LARGE SCALE GENOMIC DNA]</scope>
    <source>
        <strain evidence="1 2">TzEc067</strain>
    </source>
</reference>
<accession>A0A6N6WP83</accession>
<comment type="caution">
    <text evidence="1">The sequence shown here is derived from an EMBL/GenBank/DDBJ whole genome shotgun (WGS) entry which is preliminary data.</text>
</comment>
<dbReference type="AlphaFoldDB" id="A0A6N6WP83"/>
<dbReference type="Pfam" id="PF06755">
    <property type="entry name" value="CbtA_toxin"/>
    <property type="match status" value="1"/>
</dbReference>
<proteinExistence type="predicted"/>
<dbReference type="Proteomes" id="UP000437875">
    <property type="component" value="Unassembled WGS sequence"/>
</dbReference>
<dbReference type="RefSeq" id="WP_214291746.1">
    <property type="nucleotide sequence ID" value="NZ_WSGM01000272.1"/>
</dbReference>
<name>A0A6N6WP83_ECOLX</name>
<protein>
    <submittedName>
        <fullName evidence="1">Toxin</fullName>
    </submittedName>
</protein>
<dbReference type="InterPro" id="IPR009610">
    <property type="entry name" value="CbtA_toxin"/>
</dbReference>
<gene>
    <name evidence="1" type="ORF">GP711_26255</name>
</gene>
<sequence>EQTPYISVVDILRARRSTGLLKANVK</sequence>
<evidence type="ECO:0000313" key="1">
    <source>
        <dbReference type="EMBL" id="KAE9723438.1"/>
    </source>
</evidence>
<organism evidence="1 2">
    <name type="scientific">Escherichia coli</name>
    <dbReference type="NCBI Taxonomy" id="562"/>
    <lineage>
        <taxon>Bacteria</taxon>
        <taxon>Pseudomonadati</taxon>
        <taxon>Pseudomonadota</taxon>
        <taxon>Gammaproteobacteria</taxon>
        <taxon>Enterobacterales</taxon>
        <taxon>Enterobacteriaceae</taxon>
        <taxon>Escherichia</taxon>
    </lineage>
</organism>